<reference evidence="1 2" key="1">
    <citation type="submission" date="2019-08" db="EMBL/GenBank/DDBJ databases">
        <title>Bacillus genomes from the desert of Cuatro Cienegas, Coahuila.</title>
        <authorList>
            <person name="Olmedo-Alvarez G."/>
        </authorList>
    </citation>
    <scope>NUCLEOTIDE SEQUENCE [LARGE SCALE GENOMIC DNA]</scope>
    <source>
        <strain evidence="1 2">CH28_1T</strain>
    </source>
</reference>
<evidence type="ECO:0000313" key="2">
    <source>
        <dbReference type="Proteomes" id="UP000322524"/>
    </source>
</evidence>
<dbReference type="RefSeq" id="WP_148987553.1">
    <property type="nucleotide sequence ID" value="NZ_VTEV01000003.1"/>
</dbReference>
<dbReference type="Proteomes" id="UP000322524">
    <property type="component" value="Unassembled WGS sequence"/>
</dbReference>
<sequence length="63" mass="7155">MATTYQTVTKKDYLSLINTIGIGVQVKELYLAQGMKDMADYIASQLEVLYIRKALIKEALEQK</sequence>
<organism evidence="1 2">
    <name type="scientific">Sutcliffiella horikoshii</name>
    <dbReference type="NCBI Taxonomy" id="79883"/>
    <lineage>
        <taxon>Bacteria</taxon>
        <taxon>Bacillati</taxon>
        <taxon>Bacillota</taxon>
        <taxon>Bacilli</taxon>
        <taxon>Bacillales</taxon>
        <taxon>Bacillaceae</taxon>
        <taxon>Sutcliffiella</taxon>
    </lineage>
</organism>
<dbReference type="EMBL" id="VTEV01000003">
    <property type="protein sequence ID" value="TYS68686.1"/>
    <property type="molecule type" value="Genomic_DNA"/>
</dbReference>
<gene>
    <name evidence="1" type="ORF">FZC76_07000</name>
</gene>
<dbReference type="AlphaFoldDB" id="A0A5D4T3F5"/>
<protein>
    <submittedName>
        <fullName evidence="1">Uncharacterized protein</fullName>
    </submittedName>
</protein>
<comment type="caution">
    <text evidence="1">The sequence shown here is derived from an EMBL/GenBank/DDBJ whole genome shotgun (WGS) entry which is preliminary data.</text>
</comment>
<name>A0A5D4T3F5_9BACI</name>
<accession>A0A5D4T3F5</accession>
<evidence type="ECO:0000313" key="1">
    <source>
        <dbReference type="EMBL" id="TYS68686.1"/>
    </source>
</evidence>
<proteinExistence type="predicted"/>